<accession>A0A0C3FML5</accession>
<organism evidence="1 2">
    <name type="scientific">Piloderma croceum (strain F 1598)</name>
    <dbReference type="NCBI Taxonomy" id="765440"/>
    <lineage>
        <taxon>Eukaryota</taxon>
        <taxon>Fungi</taxon>
        <taxon>Dikarya</taxon>
        <taxon>Basidiomycota</taxon>
        <taxon>Agaricomycotina</taxon>
        <taxon>Agaricomycetes</taxon>
        <taxon>Agaricomycetidae</taxon>
        <taxon>Atheliales</taxon>
        <taxon>Atheliaceae</taxon>
        <taxon>Piloderma</taxon>
    </lineage>
</organism>
<reference evidence="1 2" key="1">
    <citation type="submission" date="2014-04" db="EMBL/GenBank/DDBJ databases">
        <authorList>
            <consortium name="DOE Joint Genome Institute"/>
            <person name="Kuo A."/>
            <person name="Tarkka M."/>
            <person name="Buscot F."/>
            <person name="Kohler A."/>
            <person name="Nagy L.G."/>
            <person name="Floudas D."/>
            <person name="Copeland A."/>
            <person name="Barry K.W."/>
            <person name="Cichocki N."/>
            <person name="Veneault-Fourrey C."/>
            <person name="LaButti K."/>
            <person name="Lindquist E.A."/>
            <person name="Lipzen A."/>
            <person name="Lundell T."/>
            <person name="Morin E."/>
            <person name="Murat C."/>
            <person name="Sun H."/>
            <person name="Tunlid A."/>
            <person name="Henrissat B."/>
            <person name="Grigoriev I.V."/>
            <person name="Hibbett D.S."/>
            <person name="Martin F."/>
            <person name="Nordberg H.P."/>
            <person name="Cantor M.N."/>
            <person name="Hua S.X."/>
        </authorList>
    </citation>
    <scope>NUCLEOTIDE SEQUENCE [LARGE SCALE GENOMIC DNA]</scope>
    <source>
        <strain evidence="1 2">F 1598</strain>
    </source>
</reference>
<keyword evidence="2" id="KW-1185">Reference proteome</keyword>
<evidence type="ECO:0000313" key="2">
    <source>
        <dbReference type="Proteomes" id="UP000054166"/>
    </source>
</evidence>
<protein>
    <submittedName>
        <fullName evidence="1">Uncharacterized protein</fullName>
    </submittedName>
</protein>
<proteinExistence type="predicted"/>
<dbReference type="HOGENOM" id="CLU_2671931_0_0_1"/>
<dbReference type="AlphaFoldDB" id="A0A0C3FML5"/>
<gene>
    <name evidence="1" type="ORF">PILCRDRAFT_510367</name>
</gene>
<sequence>MTVVCPGTETPRAAMQIDDSNEQGAKKGTSPRGERFSLWGCQVPDVSGIFIAWSLTSFISSLRSLCSYFNSCLRK</sequence>
<name>A0A0C3FML5_PILCF</name>
<dbReference type="EMBL" id="KN833001">
    <property type="protein sequence ID" value="KIM81019.1"/>
    <property type="molecule type" value="Genomic_DNA"/>
</dbReference>
<evidence type="ECO:0000313" key="1">
    <source>
        <dbReference type="EMBL" id="KIM81019.1"/>
    </source>
</evidence>
<dbReference type="Proteomes" id="UP000054166">
    <property type="component" value="Unassembled WGS sequence"/>
</dbReference>
<reference evidence="2" key="2">
    <citation type="submission" date="2015-01" db="EMBL/GenBank/DDBJ databases">
        <title>Evolutionary Origins and Diversification of the Mycorrhizal Mutualists.</title>
        <authorList>
            <consortium name="DOE Joint Genome Institute"/>
            <consortium name="Mycorrhizal Genomics Consortium"/>
            <person name="Kohler A."/>
            <person name="Kuo A."/>
            <person name="Nagy L.G."/>
            <person name="Floudas D."/>
            <person name="Copeland A."/>
            <person name="Barry K.W."/>
            <person name="Cichocki N."/>
            <person name="Veneault-Fourrey C."/>
            <person name="LaButti K."/>
            <person name="Lindquist E.A."/>
            <person name="Lipzen A."/>
            <person name="Lundell T."/>
            <person name="Morin E."/>
            <person name="Murat C."/>
            <person name="Riley R."/>
            <person name="Ohm R."/>
            <person name="Sun H."/>
            <person name="Tunlid A."/>
            <person name="Henrissat B."/>
            <person name="Grigoriev I.V."/>
            <person name="Hibbett D.S."/>
            <person name="Martin F."/>
        </authorList>
    </citation>
    <scope>NUCLEOTIDE SEQUENCE [LARGE SCALE GENOMIC DNA]</scope>
    <source>
        <strain evidence="2">F 1598</strain>
    </source>
</reference>
<dbReference type="InParanoid" id="A0A0C3FML5"/>